<dbReference type="AlphaFoldDB" id="F4RRN6"/>
<proteinExistence type="predicted"/>
<dbReference type="VEuPathDB" id="FungiDB:MELLADRAFT_108011"/>
<accession>F4RRN6</accession>
<dbReference type="GeneID" id="18923343"/>
<dbReference type="EMBL" id="GL883115">
    <property type="protein sequence ID" value="EGG04958.1"/>
    <property type="molecule type" value="Genomic_DNA"/>
</dbReference>
<reference evidence="3" key="1">
    <citation type="journal article" date="2011" name="Proc. Natl. Acad. Sci. U.S.A.">
        <title>Obligate biotrophy features unraveled by the genomic analysis of rust fungi.</title>
        <authorList>
            <person name="Duplessis S."/>
            <person name="Cuomo C.A."/>
            <person name="Lin Y.-C."/>
            <person name="Aerts A."/>
            <person name="Tisserant E."/>
            <person name="Veneault-Fourrey C."/>
            <person name="Joly D.L."/>
            <person name="Hacquard S."/>
            <person name="Amselem J."/>
            <person name="Cantarel B.L."/>
            <person name="Chiu R."/>
            <person name="Coutinho P.M."/>
            <person name="Feau N."/>
            <person name="Field M."/>
            <person name="Frey P."/>
            <person name="Gelhaye E."/>
            <person name="Goldberg J."/>
            <person name="Grabherr M.G."/>
            <person name="Kodira C.D."/>
            <person name="Kohler A."/>
            <person name="Kuees U."/>
            <person name="Lindquist E.A."/>
            <person name="Lucas S.M."/>
            <person name="Mago R."/>
            <person name="Mauceli E."/>
            <person name="Morin E."/>
            <person name="Murat C."/>
            <person name="Pangilinan J.L."/>
            <person name="Park R."/>
            <person name="Pearson M."/>
            <person name="Quesneville H."/>
            <person name="Rouhier N."/>
            <person name="Sakthikumar S."/>
            <person name="Salamov A.A."/>
            <person name="Schmutz J."/>
            <person name="Selles B."/>
            <person name="Shapiro H."/>
            <person name="Tanguay P."/>
            <person name="Tuskan G.A."/>
            <person name="Henrissat B."/>
            <person name="Van de Peer Y."/>
            <person name="Rouze P."/>
            <person name="Ellis J.G."/>
            <person name="Dodds P.N."/>
            <person name="Schein J.E."/>
            <person name="Zhong S."/>
            <person name="Hamelin R.C."/>
            <person name="Grigoriev I.V."/>
            <person name="Szabo L.J."/>
            <person name="Martin F."/>
        </authorList>
    </citation>
    <scope>NUCLEOTIDE SEQUENCE [LARGE SCALE GENOMIC DNA]</scope>
    <source>
        <strain evidence="3">98AG31 / pathotype 3-4-7</strain>
    </source>
</reference>
<gene>
    <name evidence="2" type="ORF">MELLADRAFT_108011</name>
</gene>
<keyword evidence="1" id="KW-0732">Signal</keyword>
<evidence type="ECO:0008006" key="4">
    <source>
        <dbReference type="Google" id="ProtNLM"/>
    </source>
</evidence>
<evidence type="ECO:0000313" key="2">
    <source>
        <dbReference type="EMBL" id="EGG04958.1"/>
    </source>
</evidence>
<keyword evidence="3" id="KW-1185">Reference proteome</keyword>
<name>F4RRN6_MELLP</name>
<organism evidence="3">
    <name type="scientific">Melampsora larici-populina (strain 98AG31 / pathotype 3-4-7)</name>
    <name type="common">Poplar leaf rust fungus</name>
    <dbReference type="NCBI Taxonomy" id="747676"/>
    <lineage>
        <taxon>Eukaryota</taxon>
        <taxon>Fungi</taxon>
        <taxon>Dikarya</taxon>
        <taxon>Basidiomycota</taxon>
        <taxon>Pucciniomycotina</taxon>
        <taxon>Pucciniomycetes</taxon>
        <taxon>Pucciniales</taxon>
        <taxon>Melampsoraceae</taxon>
        <taxon>Melampsora</taxon>
    </lineage>
</organism>
<evidence type="ECO:0000256" key="1">
    <source>
        <dbReference type="SAM" id="SignalP"/>
    </source>
</evidence>
<feature type="signal peptide" evidence="1">
    <location>
        <begin position="1"/>
        <end position="19"/>
    </location>
</feature>
<dbReference type="HOGENOM" id="CLU_2004411_0_0_1"/>
<evidence type="ECO:0000313" key="3">
    <source>
        <dbReference type="Proteomes" id="UP000001072"/>
    </source>
</evidence>
<sequence>MRLSYFLIPALFGVRFTHGSPKMPEIWRSSRFERLPDGFEIVSKQVLTNEENNSLFIDIDLGESTIKEFKSVRTGRRFQSVVQMMENCFPGFVARIRRASNQLKRIRSLWNPPNTLVVRLHHVE</sequence>
<dbReference type="RefSeq" id="XP_007411711.1">
    <property type="nucleotide sequence ID" value="XM_007411649.1"/>
</dbReference>
<dbReference type="OrthoDB" id="10356204at2759"/>
<feature type="chain" id="PRO_5003317902" description="Secreted protein" evidence="1">
    <location>
        <begin position="20"/>
        <end position="124"/>
    </location>
</feature>
<dbReference type="Proteomes" id="UP000001072">
    <property type="component" value="Unassembled WGS sequence"/>
</dbReference>
<dbReference type="InParanoid" id="F4RRN6"/>
<protein>
    <recommendedName>
        <fullName evidence="4">Secreted protein</fullName>
    </recommendedName>
</protein>
<dbReference type="KEGG" id="mlr:MELLADRAFT_108011"/>